<evidence type="ECO:0000313" key="4">
    <source>
        <dbReference type="Proteomes" id="UP000332487"/>
    </source>
</evidence>
<feature type="domain" description="YokE-like PH" evidence="2">
    <location>
        <begin position="20"/>
        <end position="94"/>
    </location>
</feature>
<dbReference type="EMBL" id="GG697240">
    <property type="protein sequence ID" value="EET90162.1"/>
    <property type="molecule type" value="Genomic_DNA"/>
</dbReference>
<dbReference type="AlphaFoldDB" id="C7DHR0"/>
<evidence type="ECO:0000259" key="2">
    <source>
        <dbReference type="Pfam" id="PF14470"/>
    </source>
</evidence>
<evidence type="ECO:0000313" key="3">
    <source>
        <dbReference type="EMBL" id="EET90162.1"/>
    </source>
</evidence>
<organism evidence="3 4">
    <name type="scientific">Candidatus Micrarchaeum acidiphilum ARMAN-2</name>
    <dbReference type="NCBI Taxonomy" id="425595"/>
    <lineage>
        <taxon>Archaea</taxon>
        <taxon>Candidatus Micrarchaeota</taxon>
        <taxon>Candidatus Micrarchaeia</taxon>
        <taxon>Candidatus Micrarchaeales</taxon>
        <taxon>Candidatus Micrarchaeaceae</taxon>
        <taxon>Candidatus Micrarchaeum</taxon>
    </lineage>
</organism>
<accession>C7DHR0</accession>
<name>C7DHR0_MICA2</name>
<dbReference type="Pfam" id="PF13240">
    <property type="entry name" value="Zn_Ribbon_1"/>
    <property type="match status" value="1"/>
</dbReference>
<feature type="domain" description="Zinc-ribbon" evidence="1">
    <location>
        <begin position="150"/>
        <end position="172"/>
    </location>
</feature>
<dbReference type="Proteomes" id="UP000332487">
    <property type="component" value="Unassembled WGS sequence"/>
</dbReference>
<gene>
    <name evidence="3" type="ORF">UNLARM2_0602</name>
</gene>
<protein>
    <recommendedName>
        <fullName evidence="5">YokE-like PH domain-containing protein</fullName>
    </recommendedName>
</protein>
<reference evidence="3 4" key="2">
    <citation type="journal article" date="2010" name="Proc. Natl. Acad. Sci. U.S.A.">
        <title>Enigmatic, ultrasmall, uncultivated Archaea.</title>
        <authorList>
            <person name="Baker B.J."/>
            <person name="Comolli L.R."/>
            <person name="Dick G.J."/>
            <person name="Hauser L.J."/>
            <person name="Hyatt D."/>
            <person name="Dill B.D."/>
            <person name="Land M.L."/>
            <person name="Verberkmoes N.C."/>
            <person name="Hettich R.L."/>
            <person name="Banfield J.F."/>
        </authorList>
    </citation>
    <scope>NUCLEOTIDE SEQUENCE [LARGE SCALE GENOMIC DNA]</scope>
    <source>
        <strain evidence="3">ARMAN-2</strain>
    </source>
</reference>
<sequence length="172" mass="18960">MPGTDGTETVNISKSIQEILDEGEKVEIVAMQKRVGFGGALLDPKTIVITNKRIIISKRQEMGLRVSHEFISFNNIFSVTIVHGIASNAIMLSTWAYNSSELLQRIDGLRYNDAKLIFNYLNKVITPQAGPHQPNSQAQLSSSATGAYIYCRQCGTKNDLSEKYCSNCGAKL</sequence>
<evidence type="ECO:0000259" key="1">
    <source>
        <dbReference type="Pfam" id="PF13240"/>
    </source>
</evidence>
<dbReference type="Pfam" id="PF14470">
    <property type="entry name" value="bPH_3"/>
    <property type="match status" value="1"/>
</dbReference>
<evidence type="ECO:0008006" key="5">
    <source>
        <dbReference type="Google" id="ProtNLM"/>
    </source>
</evidence>
<dbReference type="InterPro" id="IPR026870">
    <property type="entry name" value="Zinc_ribbon_dom"/>
</dbReference>
<dbReference type="InterPro" id="IPR039519">
    <property type="entry name" value="YokE-like_PH"/>
</dbReference>
<keyword evidence="4" id="KW-1185">Reference proteome</keyword>
<proteinExistence type="predicted"/>
<reference evidence="3 4" key="1">
    <citation type="journal article" date="2009" name="Genome Biol.">
        <title>Community-wide analysis of microbial genome sequence signatures.</title>
        <authorList>
            <person name="Dick G.J."/>
            <person name="Andersson A.F."/>
            <person name="Baker B.J."/>
            <person name="Simmons S.L."/>
            <person name="Thomas B.C."/>
            <person name="Yelton A.P."/>
            <person name="Banfield J.F."/>
        </authorList>
    </citation>
    <scope>NUCLEOTIDE SEQUENCE [LARGE SCALE GENOMIC DNA]</scope>
    <source>
        <strain evidence="3">ARMAN-2</strain>
    </source>
</reference>